<dbReference type="InterPro" id="IPR052905">
    <property type="entry name" value="LD-transpeptidase_YkuD-like"/>
</dbReference>
<dbReference type="SUPFAM" id="SSF47090">
    <property type="entry name" value="PGBD-like"/>
    <property type="match status" value="1"/>
</dbReference>
<accession>X0Z1K2</accession>
<feature type="domain" description="Peptidoglycan binding-like" evidence="1">
    <location>
        <begin position="4"/>
        <end position="46"/>
    </location>
</feature>
<comment type="caution">
    <text evidence="2">The sequence shown here is derived from an EMBL/GenBank/DDBJ whole genome shotgun (WGS) entry which is preliminary data.</text>
</comment>
<organism evidence="2">
    <name type="scientific">marine sediment metagenome</name>
    <dbReference type="NCBI Taxonomy" id="412755"/>
    <lineage>
        <taxon>unclassified sequences</taxon>
        <taxon>metagenomes</taxon>
        <taxon>ecological metagenomes</taxon>
    </lineage>
</organism>
<dbReference type="PANTHER" id="PTHR41533:SF2">
    <property type="entry name" value="BLR7131 PROTEIN"/>
    <property type="match status" value="1"/>
</dbReference>
<protein>
    <recommendedName>
        <fullName evidence="1">Peptidoglycan binding-like domain-containing protein</fullName>
    </recommendedName>
</protein>
<gene>
    <name evidence="2" type="ORF">S01H4_17571</name>
</gene>
<dbReference type="InterPro" id="IPR002477">
    <property type="entry name" value="Peptidoglycan-bd-like"/>
</dbReference>
<dbReference type="InterPro" id="IPR036365">
    <property type="entry name" value="PGBD-like_sf"/>
</dbReference>
<dbReference type="Pfam" id="PF01471">
    <property type="entry name" value="PG_binding_1"/>
    <property type="match status" value="1"/>
</dbReference>
<sequence>MGDLDYLASSNSDLFDDMLEQAVRKFQERHGFEVDGIVGPVTLAALKVPVSERIQKIRINMARWH</sequence>
<proteinExistence type="predicted"/>
<dbReference type="EMBL" id="BART01007751">
    <property type="protein sequence ID" value="GAG62849.1"/>
    <property type="molecule type" value="Genomic_DNA"/>
</dbReference>
<name>X0Z1K2_9ZZZZ</name>
<dbReference type="PANTHER" id="PTHR41533">
    <property type="entry name" value="L,D-TRANSPEPTIDASE HI_1667-RELATED"/>
    <property type="match status" value="1"/>
</dbReference>
<dbReference type="AlphaFoldDB" id="X0Z1K2"/>
<dbReference type="InterPro" id="IPR036366">
    <property type="entry name" value="PGBDSf"/>
</dbReference>
<dbReference type="Gene3D" id="1.10.101.10">
    <property type="entry name" value="PGBD-like superfamily/PGBD"/>
    <property type="match status" value="1"/>
</dbReference>
<evidence type="ECO:0000313" key="2">
    <source>
        <dbReference type="EMBL" id="GAG62849.1"/>
    </source>
</evidence>
<reference evidence="2" key="1">
    <citation type="journal article" date="2014" name="Front. Microbiol.">
        <title>High frequency of phylogenetically diverse reductive dehalogenase-homologous genes in deep subseafloor sedimentary metagenomes.</title>
        <authorList>
            <person name="Kawai M."/>
            <person name="Futagami T."/>
            <person name="Toyoda A."/>
            <person name="Takaki Y."/>
            <person name="Nishi S."/>
            <person name="Hori S."/>
            <person name="Arai W."/>
            <person name="Tsubouchi T."/>
            <person name="Morono Y."/>
            <person name="Uchiyama I."/>
            <person name="Ito T."/>
            <person name="Fujiyama A."/>
            <person name="Inagaki F."/>
            <person name="Takami H."/>
        </authorList>
    </citation>
    <scope>NUCLEOTIDE SEQUENCE</scope>
    <source>
        <strain evidence="2">Expedition CK06-06</strain>
    </source>
</reference>
<feature type="non-terminal residue" evidence="2">
    <location>
        <position position="65"/>
    </location>
</feature>
<evidence type="ECO:0000259" key="1">
    <source>
        <dbReference type="Pfam" id="PF01471"/>
    </source>
</evidence>